<dbReference type="GO" id="GO:0003924">
    <property type="term" value="F:GTPase activity"/>
    <property type="evidence" value="ECO:0007669"/>
    <property type="project" value="InterPro"/>
</dbReference>
<dbReference type="InterPro" id="IPR005225">
    <property type="entry name" value="Small_GTP-bd"/>
</dbReference>
<comment type="subcellular location">
    <subcellularLocation>
        <location evidence="1">Nucleus</location>
    </subcellularLocation>
</comment>
<dbReference type="PANTHER" id="PTHR24071:SF0">
    <property type="entry name" value="GTP-BINDING NUCLEAR PROTEIN RAN"/>
    <property type="match status" value="1"/>
</dbReference>
<evidence type="ECO:0000256" key="6">
    <source>
        <dbReference type="ARBA" id="ARBA00023134"/>
    </source>
</evidence>
<dbReference type="PROSITE" id="PS51419">
    <property type="entry name" value="RAB"/>
    <property type="match status" value="1"/>
</dbReference>
<dbReference type="SMART" id="SM00173">
    <property type="entry name" value="RAS"/>
    <property type="match status" value="1"/>
</dbReference>
<keyword evidence="4" id="KW-0547">Nucleotide-binding</keyword>
<sequence>MTVLLAALAGASIVLSLQWSHLQFVPGPEKERHERGKAGQFLETAVYNGKRSEGKPQTLLYPVNKDKALPIEEFVGDRPLFKACITNIKALPSSPSYRDGFVGPFLYISQSKNPCWWRMTNNTSRQLNCVPYFFLAGVSKSGSTDIFFRLMEHPQIVQPKIKELRWFDIRRYTKDEFSFNWYVSNFEEAARNISRDIEGNGYSLKIIGDGSPTYFWRNYFWNRYPGNEGCTEPRIVVPSMIHHLVPQAKIIISLRNPIHSIYSKYLTLADKGIQCSPKHFHNLTVGHIQRYYNCFQKYGVRSCVYNISLSSHSMLRLEKGIYVVFLVDWLRIFPQQQIHVVRFEDYIKNIPRHLSSMFEFLEIATLGVEVHPLMFHTNRGQIKFNVWDTAGQEKFGGLRDGYYIQGQCAIIMFDVTSRVTYKNVPNWHRDLVRVCENIPIVLCGNKVDIKDRKVKAKTIVFHRKKNLQYYDISAKSNYNFEKPFLWLARKLVGDPNLEFVEMPALVPPEVQMDPQLAQKYEDELKCDGFAHCFGLPTVCFGLVENDFIRKWIEYPNDN</sequence>
<name>A0A2T7PDK7_POMCA</name>
<keyword evidence="7" id="KW-0539">Nucleus</keyword>
<dbReference type="Proteomes" id="UP000245119">
    <property type="component" value="Linkage Group LG4"/>
</dbReference>
<keyword evidence="3" id="KW-0813">Transport</keyword>
<dbReference type="GO" id="GO:0005634">
    <property type="term" value="C:nucleus"/>
    <property type="evidence" value="ECO:0007669"/>
    <property type="project" value="UniProtKB-SubCell"/>
</dbReference>
<evidence type="ECO:0000313" key="9">
    <source>
        <dbReference type="EMBL" id="PVD31504.1"/>
    </source>
</evidence>
<dbReference type="InterPro" id="IPR001806">
    <property type="entry name" value="Small_GTPase"/>
</dbReference>
<dbReference type="InterPro" id="IPR027417">
    <property type="entry name" value="P-loop_NTPase"/>
</dbReference>
<dbReference type="SUPFAM" id="SSF52540">
    <property type="entry name" value="P-loop containing nucleoside triphosphate hydrolases"/>
    <property type="match status" value="2"/>
</dbReference>
<protein>
    <recommendedName>
        <fullName evidence="11">GTP-binding nuclear protein</fullName>
    </recommendedName>
</protein>
<reference evidence="9 10" key="1">
    <citation type="submission" date="2018-04" db="EMBL/GenBank/DDBJ databases">
        <title>The genome of golden apple snail Pomacea canaliculata provides insight into stress tolerance and invasive adaptation.</title>
        <authorList>
            <person name="Liu C."/>
            <person name="Liu B."/>
            <person name="Ren Y."/>
            <person name="Zhang Y."/>
            <person name="Wang H."/>
            <person name="Li S."/>
            <person name="Jiang F."/>
            <person name="Yin L."/>
            <person name="Zhang G."/>
            <person name="Qian W."/>
            <person name="Fan W."/>
        </authorList>
    </citation>
    <scope>NUCLEOTIDE SEQUENCE [LARGE SCALE GENOMIC DNA]</scope>
    <source>
        <strain evidence="9">SZHN2017</strain>
        <tissue evidence="9">Muscle</tissue>
    </source>
</reference>
<dbReference type="SMART" id="SM00174">
    <property type="entry name" value="RHO"/>
    <property type="match status" value="1"/>
</dbReference>
<dbReference type="GO" id="GO:0006606">
    <property type="term" value="P:protein import into nucleus"/>
    <property type="evidence" value="ECO:0007669"/>
    <property type="project" value="TreeGrafter"/>
</dbReference>
<dbReference type="CDD" id="cd00877">
    <property type="entry name" value="Ran"/>
    <property type="match status" value="1"/>
</dbReference>
<dbReference type="SMART" id="SM00175">
    <property type="entry name" value="RAB"/>
    <property type="match status" value="1"/>
</dbReference>
<dbReference type="STRING" id="400727.A0A2T7PDK7"/>
<keyword evidence="5" id="KW-0653">Protein transport</keyword>
<dbReference type="AlphaFoldDB" id="A0A2T7PDK7"/>
<evidence type="ECO:0000256" key="8">
    <source>
        <dbReference type="SAM" id="SignalP"/>
    </source>
</evidence>
<gene>
    <name evidence="9" type="ORF">C0Q70_06916</name>
</gene>
<keyword evidence="8" id="KW-0732">Signal</keyword>
<dbReference type="EMBL" id="PZQS01000004">
    <property type="protein sequence ID" value="PVD31504.1"/>
    <property type="molecule type" value="Genomic_DNA"/>
</dbReference>
<evidence type="ECO:0000256" key="5">
    <source>
        <dbReference type="ARBA" id="ARBA00022927"/>
    </source>
</evidence>
<dbReference type="OrthoDB" id="6149244at2759"/>
<dbReference type="GO" id="GO:0005525">
    <property type="term" value="F:GTP binding"/>
    <property type="evidence" value="ECO:0007669"/>
    <property type="project" value="UniProtKB-KW"/>
</dbReference>
<proteinExistence type="inferred from homology"/>
<comment type="caution">
    <text evidence="9">The sequence shown here is derived from an EMBL/GenBank/DDBJ whole genome shotgun (WGS) entry which is preliminary data.</text>
</comment>
<dbReference type="InterPro" id="IPR002041">
    <property type="entry name" value="Ran_GTPase"/>
</dbReference>
<dbReference type="PANTHER" id="PTHR24071">
    <property type="entry name" value="RAN GTPASE"/>
    <property type="match status" value="1"/>
</dbReference>
<dbReference type="Pfam" id="PF00071">
    <property type="entry name" value="Ras"/>
    <property type="match status" value="1"/>
</dbReference>
<feature type="signal peptide" evidence="8">
    <location>
        <begin position="1"/>
        <end position="16"/>
    </location>
</feature>
<dbReference type="FunFam" id="3.40.50.300:FF:000369">
    <property type="entry name" value="GTP-binding nuclear protein"/>
    <property type="match status" value="1"/>
</dbReference>
<dbReference type="SMART" id="SM00176">
    <property type="entry name" value="RAN"/>
    <property type="match status" value="1"/>
</dbReference>
<evidence type="ECO:0008006" key="11">
    <source>
        <dbReference type="Google" id="ProtNLM"/>
    </source>
</evidence>
<organism evidence="9 10">
    <name type="scientific">Pomacea canaliculata</name>
    <name type="common">Golden apple snail</name>
    <dbReference type="NCBI Taxonomy" id="400727"/>
    <lineage>
        <taxon>Eukaryota</taxon>
        <taxon>Metazoa</taxon>
        <taxon>Spiralia</taxon>
        <taxon>Lophotrochozoa</taxon>
        <taxon>Mollusca</taxon>
        <taxon>Gastropoda</taxon>
        <taxon>Caenogastropoda</taxon>
        <taxon>Architaenioglossa</taxon>
        <taxon>Ampullarioidea</taxon>
        <taxon>Ampullariidae</taxon>
        <taxon>Pomacea</taxon>
    </lineage>
</organism>
<keyword evidence="10" id="KW-1185">Reference proteome</keyword>
<dbReference type="PROSITE" id="PS51418">
    <property type="entry name" value="RAN"/>
    <property type="match status" value="1"/>
</dbReference>
<evidence type="ECO:0000256" key="1">
    <source>
        <dbReference type="ARBA" id="ARBA00004123"/>
    </source>
</evidence>
<evidence type="ECO:0000313" key="10">
    <source>
        <dbReference type="Proteomes" id="UP000245119"/>
    </source>
</evidence>
<dbReference type="NCBIfam" id="TIGR00231">
    <property type="entry name" value="small_GTP"/>
    <property type="match status" value="1"/>
</dbReference>
<accession>A0A2T7PDK7</accession>
<evidence type="ECO:0000256" key="3">
    <source>
        <dbReference type="ARBA" id="ARBA00022448"/>
    </source>
</evidence>
<evidence type="ECO:0000256" key="4">
    <source>
        <dbReference type="ARBA" id="ARBA00022741"/>
    </source>
</evidence>
<dbReference type="PRINTS" id="PR00627">
    <property type="entry name" value="GTPRANTC4"/>
</dbReference>
<dbReference type="GO" id="GO:0005737">
    <property type="term" value="C:cytoplasm"/>
    <property type="evidence" value="ECO:0007669"/>
    <property type="project" value="TreeGrafter"/>
</dbReference>
<evidence type="ECO:0000256" key="7">
    <source>
        <dbReference type="ARBA" id="ARBA00023242"/>
    </source>
</evidence>
<dbReference type="Gene3D" id="3.40.50.300">
    <property type="entry name" value="P-loop containing nucleotide triphosphate hydrolases"/>
    <property type="match status" value="2"/>
</dbReference>
<feature type="chain" id="PRO_5015694645" description="GTP-binding nuclear protein" evidence="8">
    <location>
        <begin position="17"/>
        <end position="558"/>
    </location>
</feature>
<comment type="similarity">
    <text evidence="2">Belongs to the small GTPase superfamily. Ran family.</text>
</comment>
<evidence type="ECO:0000256" key="2">
    <source>
        <dbReference type="ARBA" id="ARBA00008028"/>
    </source>
</evidence>
<keyword evidence="6" id="KW-0342">GTP-binding</keyword>
<dbReference type="GO" id="GO:0000054">
    <property type="term" value="P:ribosomal subunit export from nucleus"/>
    <property type="evidence" value="ECO:0007669"/>
    <property type="project" value="TreeGrafter"/>
</dbReference>